<evidence type="ECO:0000256" key="1">
    <source>
        <dbReference type="ARBA" id="ARBA00023125"/>
    </source>
</evidence>
<comment type="caution">
    <text evidence="3">The sequence shown here is derived from an EMBL/GenBank/DDBJ whole genome shotgun (WGS) entry which is preliminary data.</text>
</comment>
<dbReference type="Gene3D" id="3.30.1310.10">
    <property type="entry name" value="Nucleoid-associated protein YbaB-like domain"/>
    <property type="match status" value="1"/>
</dbReference>
<dbReference type="GO" id="GO:0003677">
    <property type="term" value="F:DNA binding"/>
    <property type="evidence" value="ECO:0007669"/>
    <property type="project" value="UniProtKB-KW"/>
</dbReference>
<evidence type="ECO:0000313" key="4">
    <source>
        <dbReference type="Proteomes" id="UP000294927"/>
    </source>
</evidence>
<evidence type="ECO:0000256" key="2">
    <source>
        <dbReference type="SAM" id="Coils"/>
    </source>
</evidence>
<dbReference type="PANTHER" id="PTHR33449">
    <property type="entry name" value="NUCLEOID-ASSOCIATED PROTEIN YBAB"/>
    <property type="match status" value="1"/>
</dbReference>
<dbReference type="GO" id="GO:0005829">
    <property type="term" value="C:cytosol"/>
    <property type="evidence" value="ECO:0007669"/>
    <property type="project" value="TreeGrafter"/>
</dbReference>
<gene>
    <name evidence="3" type="ORF">CLV71_103245</name>
</gene>
<keyword evidence="1" id="KW-0238">DNA-binding</keyword>
<evidence type="ECO:0000313" key="3">
    <source>
        <dbReference type="EMBL" id="TDV55004.1"/>
    </source>
</evidence>
<keyword evidence="2" id="KW-0175">Coiled coil</keyword>
<dbReference type="Pfam" id="PF02575">
    <property type="entry name" value="YbaB_DNA_bd"/>
    <property type="match status" value="1"/>
</dbReference>
<organism evidence="3 4">
    <name type="scientific">Actinophytocola oryzae</name>
    <dbReference type="NCBI Taxonomy" id="502181"/>
    <lineage>
        <taxon>Bacteria</taxon>
        <taxon>Bacillati</taxon>
        <taxon>Actinomycetota</taxon>
        <taxon>Actinomycetes</taxon>
        <taxon>Pseudonocardiales</taxon>
        <taxon>Pseudonocardiaceae</taxon>
    </lineage>
</organism>
<feature type="coiled-coil region" evidence="2">
    <location>
        <begin position="11"/>
        <end position="38"/>
    </location>
</feature>
<evidence type="ECO:0008006" key="5">
    <source>
        <dbReference type="Google" id="ProtNLM"/>
    </source>
</evidence>
<reference evidence="3 4" key="1">
    <citation type="submission" date="2019-03" db="EMBL/GenBank/DDBJ databases">
        <title>Genomic Encyclopedia of Archaeal and Bacterial Type Strains, Phase II (KMG-II): from individual species to whole genera.</title>
        <authorList>
            <person name="Goeker M."/>
        </authorList>
    </citation>
    <scope>NUCLEOTIDE SEQUENCE [LARGE SCALE GENOMIC DNA]</scope>
    <source>
        <strain evidence="3 4">DSM 45499</strain>
    </source>
</reference>
<dbReference type="AlphaFoldDB" id="A0A4R7VY63"/>
<dbReference type="OrthoDB" id="3626148at2"/>
<dbReference type="RefSeq" id="WP_133902122.1">
    <property type="nucleotide sequence ID" value="NZ_SOCP01000003.1"/>
</dbReference>
<dbReference type="InterPro" id="IPR004401">
    <property type="entry name" value="YbaB/EbfC"/>
</dbReference>
<dbReference type="InterPro" id="IPR036894">
    <property type="entry name" value="YbaB-like_sf"/>
</dbReference>
<dbReference type="Proteomes" id="UP000294927">
    <property type="component" value="Unassembled WGS sequence"/>
</dbReference>
<accession>A0A4R7VY63</accession>
<keyword evidence="4" id="KW-1185">Reference proteome</keyword>
<dbReference type="PANTHER" id="PTHR33449:SF1">
    <property type="entry name" value="NUCLEOID-ASSOCIATED PROTEIN YBAB"/>
    <property type="match status" value="1"/>
</dbReference>
<dbReference type="EMBL" id="SOCP01000003">
    <property type="protein sequence ID" value="TDV55004.1"/>
    <property type="molecule type" value="Genomic_DNA"/>
</dbReference>
<proteinExistence type="predicted"/>
<dbReference type="SUPFAM" id="SSF82607">
    <property type="entry name" value="YbaB-like"/>
    <property type="match status" value="1"/>
</dbReference>
<name>A0A4R7VY63_9PSEU</name>
<protein>
    <recommendedName>
        <fullName evidence="5">DNA-binding protein YbaB</fullName>
    </recommendedName>
</protein>
<sequence length="108" mass="11686">MDSAGFTDPEVAEMVEHLTRQQEEIAQVQRSVEAMLVKGSSRGREVVATVRGTGELAEVSIDPAALRRFDAHDLGTVVTEAVNDARRRLAKASEARFAPLLAVADRLA</sequence>